<feature type="transmembrane region" description="Helical" evidence="1">
    <location>
        <begin position="95"/>
        <end position="113"/>
    </location>
</feature>
<dbReference type="PANTHER" id="PTHR22911">
    <property type="entry name" value="ACYL-MALONYL CONDENSING ENZYME-RELATED"/>
    <property type="match status" value="1"/>
</dbReference>
<dbReference type="InterPro" id="IPR000620">
    <property type="entry name" value="EamA_dom"/>
</dbReference>
<gene>
    <name evidence="3" type="ORF">GGQ66_002438</name>
</gene>
<feature type="transmembrane region" description="Helical" evidence="1">
    <location>
        <begin position="178"/>
        <end position="196"/>
    </location>
</feature>
<dbReference type="Pfam" id="PF00892">
    <property type="entry name" value="EamA"/>
    <property type="match status" value="2"/>
</dbReference>
<dbReference type="PANTHER" id="PTHR22911:SF76">
    <property type="entry name" value="EAMA DOMAIN-CONTAINING PROTEIN"/>
    <property type="match status" value="1"/>
</dbReference>
<dbReference type="GO" id="GO:0016020">
    <property type="term" value="C:membrane"/>
    <property type="evidence" value="ECO:0007669"/>
    <property type="project" value="InterPro"/>
</dbReference>
<dbReference type="EMBL" id="JACIDU010000009">
    <property type="protein sequence ID" value="MBB4103870.1"/>
    <property type="molecule type" value="Genomic_DNA"/>
</dbReference>
<dbReference type="Proteomes" id="UP000584824">
    <property type="component" value="Unassembled WGS sequence"/>
</dbReference>
<feature type="transmembrane region" description="Helical" evidence="1">
    <location>
        <begin position="238"/>
        <end position="256"/>
    </location>
</feature>
<feature type="transmembrane region" description="Helical" evidence="1">
    <location>
        <begin position="64"/>
        <end position="83"/>
    </location>
</feature>
<feature type="transmembrane region" description="Helical" evidence="1">
    <location>
        <begin position="120"/>
        <end position="141"/>
    </location>
</feature>
<feature type="transmembrane region" description="Helical" evidence="1">
    <location>
        <begin position="262"/>
        <end position="279"/>
    </location>
</feature>
<reference evidence="3 4" key="1">
    <citation type="submission" date="2020-08" db="EMBL/GenBank/DDBJ databases">
        <title>Genomic Encyclopedia of Type Strains, Phase IV (KMG-IV): sequencing the most valuable type-strain genomes for metagenomic binning, comparative biology and taxonomic classification.</title>
        <authorList>
            <person name="Goeker M."/>
        </authorList>
    </citation>
    <scope>NUCLEOTIDE SEQUENCE [LARGE SCALE GENOMIC DNA]</scope>
    <source>
        <strain evidence="3 4">DSM 26385</strain>
    </source>
</reference>
<feature type="domain" description="EamA" evidence="2">
    <location>
        <begin position="148"/>
        <end position="280"/>
    </location>
</feature>
<keyword evidence="1" id="KW-0812">Transmembrane</keyword>
<feature type="transmembrane region" description="Helical" evidence="1">
    <location>
        <begin position="34"/>
        <end position="52"/>
    </location>
</feature>
<evidence type="ECO:0000259" key="2">
    <source>
        <dbReference type="Pfam" id="PF00892"/>
    </source>
</evidence>
<accession>A0A7W6K2C0</accession>
<comment type="caution">
    <text evidence="3">The sequence shown here is derived from an EMBL/GenBank/DDBJ whole genome shotgun (WGS) entry which is preliminary data.</text>
</comment>
<protein>
    <submittedName>
        <fullName evidence="3">Drug/metabolite transporter (DMT)-like permease</fullName>
    </submittedName>
</protein>
<dbReference type="AlphaFoldDB" id="A0A7W6K2C0"/>
<feature type="domain" description="EamA" evidence="2">
    <location>
        <begin position="7"/>
        <end position="135"/>
    </location>
</feature>
<dbReference type="RefSeq" id="WP_183792815.1">
    <property type="nucleotide sequence ID" value="NZ_JACIDU010000009.1"/>
</dbReference>
<dbReference type="InterPro" id="IPR037185">
    <property type="entry name" value="EmrE-like"/>
</dbReference>
<evidence type="ECO:0000313" key="3">
    <source>
        <dbReference type="EMBL" id="MBB4103870.1"/>
    </source>
</evidence>
<feature type="transmembrane region" description="Helical" evidence="1">
    <location>
        <begin position="147"/>
        <end position="166"/>
    </location>
</feature>
<feature type="transmembrane region" description="Helical" evidence="1">
    <location>
        <begin position="208"/>
        <end position="226"/>
    </location>
</feature>
<dbReference type="SUPFAM" id="SSF103481">
    <property type="entry name" value="Multidrug resistance efflux transporter EmrE"/>
    <property type="match status" value="2"/>
</dbReference>
<sequence length="293" mass="30877">MKFRATLIGLMTILMWAFLATLTAASGRMPPFQLTAIGFGLGSLPGLALMVAQPARFKALRQPFKVWLVGIGGLFGYHLLYFTALRSAPAVEATLVNYLWPLLIVVGSALLPGERLGWHHLVGAAIGLAGTVLVVAGGNVAFNPAYLPGYGAALVAAVTWAAYSLLSRRFGAVPTDAVTGFCLATAILSACCHLALETTVWPETSFQWVMVVALGLLPLGLAFYTWDFGVKNGDIQVLGAASYATPILSTLILLAAGYGEPGWRLVIACLLVTGGAILASKDLLFRGRKLVDA</sequence>
<evidence type="ECO:0000313" key="4">
    <source>
        <dbReference type="Proteomes" id="UP000584824"/>
    </source>
</evidence>
<name>A0A7W6K2C0_9HYPH</name>
<proteinExistence type="predicted"/>
<keyword evidence="1" id="KW-1133">Transmembrane helix</keyword>
<evidence type="ECO:0000256" key="1">
    <source>
        <dbReference type="SAM" id="Phobius"/>
    </source>
</evidence>
<organism evidence="3 4">
    <name type="scientific">Allorhizobium borbori</name>
    <dbReference type="NCBI Taxonomy" id="485907"/>
    <lineage>
        <taxon>Bacteria</taxon>
        <taxon>Pseudomonadati</taxon>
        <taxon>Pseudomonadota</taxon>
        <taxon>Alphaproteobacteria</taxon>
        <taxon>Hyphomicrobiales</taxon>
        <taxon>Rhizobiaceae</taxon>
        <taxon>Rhizobium/Agrobacterium group</taxon>
        <taxon>Allorhizobium</taxon>
    </lineage>
</organism>
<keyword evidence="1" id="KW-0472">Membrane</keyword>
<keyword evidence="4" id="KW-1185">Reference proteome</keyword>